<dbReference type="Proteomes" id="UP000290408">
    <property type="component" value="Chromosome"/>
</dbReference>
<feature type="transmembrane region" description="Helical" evidence="1">
    <location>
        <begin position="28"/>
        <end position="48"/>
    </location>
</feature>
<keyword evidence="3" id="KW-1185">Reference proteome</keyword>
<keyword evidence="1" id="KW-1133">Transmembrane helix</keyword>
<name>A0A4P6MXG0_9MICO</name>
<evidence type="ECO:0000313" key="2">
    <source>
        <dbReference type="EMBL" id="QBF47792.1"/>
    </source>
</evidence>
<keyword evidence="1" id="KW-0812">Transmembrane</keyword>
<reference evidence="2 3" key="1">
    <citation type="submission" date="2019-02" db="EMBL/GenBank/DDBJ databases">
        <title>Genomic data mining of an Antarctic deep-sea actinobacterium, Janibacterlimosus P3-3-X1.</title>
        <authorList>
            <person name="Liao L."/>
            <person name="Chen B."/>
        </authorList>
    </citation>
    <scope>NUCLEOTIDE SEQUENCE [LARGE SCALE GENOMIC DNA]</scope>
    <source>
        <strain evidence="2 3">P3-3-X1</strain>
    </source>
</reference>
<gene>
    <name evidence="2" type="ORF">EXU32_17015</name>
</gene>
<keyword evidence="1" id="KW-0472">Membrane</keyword>
<feature type="transmembrane region" description="Helical" evidence="1">
    <location>
        <begin position="54"/>
        <end position="73"/>
    </location>
</feature>
<accession>A0A4P6MXG0</accession>
<dbReference type="KEGG" id="jli:EXU32_17015"/>
<sequence>MSKHTYQRLSHPPTGPHAVEDLGHAQNAAWWTVMVLGIIAGALGTWAVVVLSPAFAIAAVVMTVVTIVAGVVMSKMGMGSYTYAEGDTATNSESLGIK</sequence>
<dbReference type="EMBL" id="CP036164">
    <property type="protein sequence ID" value="QBF47792.1"/>
    <property type="molecule type" value="Genomic_DNA"/>
</dbReference>
<protein>
    <submittedName>
        <fullName evidence="2">Uncharacterized protein</fullName>
    </submittedName>
</protein>
<evidence type="ECO:0000256" key="1">
    <source>
        <dbReference type="SAM" id="Phobius"/>
    </source>
</evidence>
<proteinExistence type="predicted"/>
<dbReference type="AlphaFoldDB" id="A0A4P6MXG0"/>
<dbReference type="RefSeq" id="WP_130630964.1">
    <property type="nucleotide sequence ID" value="NZ_CP036164.1"/>
</dbReference>
<evidence type="ECO:0000313" key="3">
    <source>
        <dbReference type="Proteomes" id="UP000290408"/>
    </source>
</evidence>
<dbReference type="OrthoDB" id="4871484at2"/>
<organism evidence="2 3">
    <name type="scientific">Janibacter limosus</name>
    <dbReference type="NCBI Taxonomy" id="53458"/>
    <lineage>
        <taxon>Bacteria</taxon>
        <taxon>Bacillati</taxon>
        <taxon>Actinomycetota</taxon>
        <taxon>Actinomycetes</taxon>
        <taxon>Micrococcales</taxon>
        <taxon>Intrasporangiaceae</taxon>
        <taxon>Janibacter</taxon>
    </lineage>
</organism>